<dbReference type="PROSITE" id="PS51420">
    <property type="entry name" value="RHO"/>
    <property type="match status" value="1"/>
</dbReference>
<dbReference type="PROSITE" id="PS51419">
    <property type="entry name" value="RAB"/>
    <property type="match status" value="1"/>
</dbReference>
<dbReference type="EMBL" id="JACAZH010000017">
    <property type="protein sequence ID" value="KAF7348022.1"/>
    <property type="molecule type" value="Genomic_DNA"/>
</dbReference>
<keyword evidence="3" id="KW-0342">GTP-binding</keyword>
<comment type="caution">
    <text evidence="4">The sequence shown here is derived from an EMBL/GenBank/DDBJ whole genome shotgun (WGS) entry which is preliminary data.</text>
</comment>
<evidence type="ECO:0000256" key="3">
    <source>
        <dbReference type="ARBA" id="ARBA00023134"/>
    </source>
</evidence>
<dbReference type="SUPFAM" id="SSF52540">
    <property type="entry name" value="P-loop containing nucleoside triphosphate hydrolases"/>
    <property type="match status" value="1"/>
</dbReference>
<dbReference type="InterPro" id="IPR003578">
    <property type="entry name" value="Small_GTPase_Rho"/>
</dbReference>
<reference evidence="4" key="1">
    <citation type="submission" date="2020-05" db="EMBL/GenBank/DDBJ databases">
        <title>Mycena genomes resolve the evolution of fungal bioluminescence.</title>
        <authorList>
            <person name="Tsai I.J."/>
        </authorList>
    </citation>
    <scope>NUCLEOTIDE SEQUENCE</scope>
    <source>
        <strain evidence="4">160909Yilan</strain>
    </source>
</reference>
<organism evidence="4 5">
    <name type="scientific">Mycena sanguinolenta</name>
    <dbReference type="NCBI Taxonomy" id="230812"/>
    <lineage>
        <taxon>Eukaryota</taxon>
        <taxon>Fungi</taxon>
        <taxon>Dikarya</taxon>
        <taxon>Basidiomycota</taxon>
        <taxon>Agaricomycotina</taxon>
        <taxon>Agaricomycetes</taxon>
        <taxon>Agaricomycetidae</taxon>
        <taxon>Agaricales</taxon>
        <taxon>Marasmiineae</taxon>
        <taxon>Mycenaceae</taxon>
        <taxon>Mycena</taxon>
    </lineage>
</organism>
<keyword evidence="5" id="KW-1185">Reference proteome</keyword>
<evidence type="ECO:0000256" key="1">
    <source>
        <dbReference type="ARBA" id="ARBA00022481"/>
    </source>
</evidence>
<proteinExistence type="predicted"/>
<dbReference type="AlphaFoldDB" id="A0A8H6XXA6"/>
<dbReference type="GO" id="GO:0007264">
    <property type="term" value="P:small GTPase-mediated signal transduction"/>
    <property type="evidence" value="ECO:0007669"/>
    <property type="project" value="InterPro"/>
</dbReference>
<dbReference type="GO" id="GO:0005525">
    <property type="term" value="F:GTP binding"/>
    <property type="evidence" value="ECO:0007669"/>
    <property type="project" value="UniProtKB-KW"/>
</dbReference>
<keyword evidence="2" id="KW-0547">Nucleotide-binding</keyword>
<dbReference type="InterPro" id="IPR027417">
    <property type="entry name" value="P-loop_NTPase"/>
</dbReference>
<dbReference type="NCBIfam" id="TIGR00231">
    <property type="entry name" value="small_GTP"/>
    <property type="match status" value="1"/>
</dbReference>
<dbReference type="GO" id="GO:0003924">
    <property type="term" value="F:GTPase activity"/>
    <property type="evidence" value="ECO:0007669"/>
    <property type="project" value="InterPro"/>
</dbReference>
<evidence type="ECO:0000313" key="4">
    <source>
        <dbReference type="EMBL" id="KAF7348022.1"/>
    </source>
</evidence>
<gene>
    <name evidence="4" type="ORF">MSAN_01754600</name>
</gene>
<dbReference type="SMART" id="SM00175">
    <property type="entry name" value="RAB"/>
    <property type="match status" value="1"/>
</dbReference>
<dbReference type="Proteomes" id="UP000623467">
    <property type="component" value="Unassembled WGS sequence"/>
</dbReference>
<evidence type="ECO:0000256" key="2">
    <source>
        <dbReference type="ARBA" id="ARBA00022741"/>
    </source>
</evidence>
<dbReference type="InterPro" id="IPR001806">
    <property type="entry name" value="Small_GTPase"/>
</dbReference>
<dbReference type="Gene3D" id="3.40.50.300">
    <property type="entry name" value="P-loop containing nucleotide triphosphate hydrolases"/>
    <property type="match status" value="1"/>
</dbReference>
<keyword evidence="4" id="KW-0132">Cell division</keyword>
<dbReference type="InterPro" id="IPR005225">
    <property type="entry name" value="Small_GTP-bd"/>
</dbReference>
<accession>A0A8H6XXA6</accession>
<evidence type="ECO:0000313" key="5">
    <source>
        <dbReference type="Proteomes" id="UP000623467"/>
    </source>
</evidence>
<dbReference type="PANTHER" id="PTHR24072">
    <property type="entry name" value="RHO FAMILY GTPASE"/>
    <property type="match status" value="1"/>
</dbReference>
<dbReference type="Pfam" id="PF00071">
    <property type="entry name" value="Ras"/>
    <property type="match status" value="1"/>
</dbReference>
<keyword evidence="4" id="KW-0131">Cell cycle</keyword>
<protein>
    <submittedName>
        <fullName evidence="4">Cell division cycle-related protein</fullName>
    </submittedName>
</protein>
<sequence>MNATFLKIKCTLIGDDGVGKTCLVISYSEKKFPAVWVPSVRNRPIFRTHVRDVVQVYGDFAVTKMVGGVPYTLAVFDTIDGSGHHDRLRPLSYPCTDVFLICFSVGMPHSFSNVEEKWFPEAEYHCPGVPRVIVATQIDVRAELPEKVPEKSIQQEGVTITTARTRVESRAICGVFGQKPRRDTGRL</sequence>
<dbReference type="PRINTS" id="PR00449">
    <property type="entry name" value="RASTRNSFRMNG"/>
</dbReference>
<dbReference type="OrthoDB" id="8830751at2759"/>
<keyword evidence="1" id="KW-0488">Methylation</keyword>
<name>A0A8H6XXA6_9AGAR</name>
<dbReference type="SMART" id="SM00174">
    <property type="entry name" value="RHO"/>
    <property type="match status" value="1"/>
</dbReference>
<dbReference type="GO" id="GO:0051301">
    <property type="term" value="P:cell division"/>
    <property type="evidence" value="ECO:0007669"/>
    <property type="project" value="UniProtKB-KW"/>
</dbReference>